<evidence type="ECO:0000313" key="2">
    <source>
        <dbReference type="EMBL" id="KZZ96609.1"/>
    </source>
</evidence>
<organism evidence="2 3">
    <name type="scientific">Moelleriella libera RCEF 2490</name>
    <dbReference type="NCBI Taxonomy" id="1081109"/>
    <lineage>
        <taxon>Eukaryota</taxon>
        <taxon>Fungi</taxon>
        <taxon>Dikarya</taxon>
        <taxon>Ascomycota</taxon>
        <taxon>Pezizomycotina</taxon>
        <taxon>Sordariomycetes</taxon>
        <taxon>Hypocreomycetidae</taxon>
        <taxon>Hypocreales</taxon>
        <taxon>Clavicipitaceae</taxon>
        <taxon>Moelleriella</taxon>
    </lineage>
</organism>
<feature type="compositionally biased region" description="Basic and acidic residues" evidence="1">
    <location>
        <begin position="1"/>
        <end position="10"/>
    </location>
</feature>
<feature type="compositionally biased region" description="Polar residues" evidence="1">
    <location>
        <begin position="171"/>
        <end position="181"/>
    </location>
</feature>
<accession>A0A168CHJ5</accession>
<feature type="region of interest" description="Disordered" evidence="1">
    <location>
        <begin position="124"/>
        <end position="189"/>
    </location>
</feature>
<feature type="compositionally biased region" description="Acidic residues" evidence="1">
    <location>
        <begin position="319"/>
        <end position="329"/>
    </location>
</feature>
<feature type="compositionally biased region" description="Polar residues" evidence="1">
    <location>
        <begin position="497"/>
        <end position="517"/>
    </location>
</feature>
<dbReference type="STRING" id="1081109.A0A168CHJ5"/>
<feature type="region of interest" description="Disordered" evidence="1">
    <location>
        <begin position="497"/>
        <end position="534"/>
    </location>
</feature>
<gene>
    <name evidence="2" type="ORF">AAL_03838</name>
</gene>
<dbReference type="AlphaFoldDB" id="A0A168CHJ5"/>
<evidence type="ECO:0000256" key="1">
    <source>
        <dbReference type="SAM" id="MobiDB-lite"/>
    </source>
</evidence>
<dbReference type="Proteomes" id="UP000078544">
    <property type="component" value="Unassembled WGS sequence"/>
</dbReference>
<feature type="region of interest" description="Disordered" evidence="1">
    <location>
        <begin position="296"/>
        <end position="361"/>
    </location>
</feature>
<dbReference type="OrthoDB" id="5379885at2759"/>
<sequence>MADRNQRGQEDGEPLQRWPLDNISECQVQHTSHRKQGPVLPTLVITISDSQRKRRSSRATGFISSNKDSGVATLWFRTPPDDHHRSLQEWAQLIMVRKGLASAHDSPVSPVFASPFKTRSNEYSDYLPRSASDSRGLQHTSSTATYSTGPLDRAGPFDLHPPSLRSKRSDVSSPSDTNRPTSKIPYATPEQHYTTVLPGDILPSSPNGEYPGRFVEGWTSAAGRSSVLGFAVRGRDSLSSQGQHASIPDVTSPPAPGETILDRAFLLGHIPGAGSYVPGQEKLSSIARFDALMREAEDRKGKREASRQSVRTAVRSAFDDDDSSDEEEAYSAQGDHASEGSDRLHDQSQTDQGRAVPDMSPSAQRALAFITSRHHDGHAGTHRPTVSRTHLSFHAGVTPAFPVSPPVPPSRPHTAHAKSRSNAARNRSTLQLMPATTTTLDLTSAGKSRDDGSWSATVAPDKRNSSSSAKRLSFTDFTKRLSSTSSLLLVQTNVSAGSSHVGSETDTQNGAPPSRTSLALRGGPPLRTKDREELDRRCGWRGSVGVVGTEGGFL</sequence>
<keyword evidence="3" id="KW-1185">Reference proteome</keyword>
<reference evidence="2 3" key="1">
    <citation type="journal article" date="2016" name="Genome Biol. Evol.">
        <title>Divergent and convergent evolution of fungal pathogenicity.</title>
        <authorList>
            <person name="Shang Y."/>
            <person name="Xiao G."/>
            <person name="Zheng P."/>
            <person name="Cen K."/>
            <person name="Zhan S."/>
            <person name="Wang C."/>
        </authorList>
    </citation>
    <scope>NUCLEOTIDE SEQUENCE [LARGE SCALE GENOMIC DNA]</scope>
    <source>
        <strain evidence="2 3">RCEF 2490</strain>
    </source>
</reference>
<dbReference type="EMBL" id="AZGY01000007">
    <property type="protein sequence ID" value="KZZ96609.1"/>
    <property type="molecule type" value="Genomic_DNA"/>
</dbReference>
<comment type="caution">
    <text evidence="2">The sequence shown here is derived from an EMBL/GenBank/DDBJ whole genome shotgun (WGS) entry which is preliminary data.</text>
</comment>
<evidence type="ECO:0000313" key="3">
    <source>
        <dbReference type="Proteomes" id="UP000078544"/>
    </source>
</evidence>
<feature type="compositionally biased region" description="Basic and acidic residues" evidence="1">
    <location>
        <begin position="296"/>
        <end position="306"/>
    </location>
</feature>
<protein>
    <submittedName>
        <fullName evidence="2">Uncharacterized protein</fullName>
    </submittedName>
</protein>
<name>A0A168CHJ5_9HYPO</name>
<proteinExistence type="predicted"/>
<feature type="compositionally biased region" description="Pro residues" evidence="1">
    <location>
        <begin position="402"/>
        <end position="411"/>
    </location>
</feature>
<feature type="compositionally biased region" description="Polar residues" evidence="1">
    <location>
        <begin position="420"/>
        <end position="446"/>
    </location>
</feature>
<feature type="region of interest" description="Disordered" evidence="1">
    <location>
        <begin position="1"/>
        <end position="21"/>
    </location>
</feature>
<feature type="region of interest" description="Disordered" evidence="1">
    <location>
        <begin position="397"/>
        <end position="470"/>
    </location>
</feature>
<feature type="compositionally biased region" description="Basic and acidic residues" evidence="1">
    <location>
        <begin position="336"/>
        <end position="348"/>
    </location>
</feature>
<feature type="compositionally biased region" description="Polar residues" evidence="1">
    <location>
        <begin position="131"/>
        <end position="148"/>
    </location>
</feature>